<reference evidence="2" key="1">
    <citation type="journal article" date="2020" name="mSystems">
        <title>Genome- and Community-Level Interaction Insights into Carbon Utilization and Element Cycling Functions of Hydrothermarchaeota in Hydrothermal Sediment.</title>
        <authorList>
            <person name="Zhou Z."/>
            <person name="Liu Y."/>
            <person name="Xu W."/>
            <person name="Pan J."/>
            <person name="Luo Z.H."/>
            <person name="Li M."/>
        </authorList>
    </citation>
    <scope>NUCLEOTIDE SEQUENCE [LARGE SCALE GENOMIC DNA]</scope>
    <source>
        <strain evidence="2">SpSt-456</strain>
    </source>
</reference>
<dbReference type="InterPro" id="IPR022496">
    <property type="entry name" value="T6A_TsaB"/>
</dbReference>
<feature type="domain" description="Gcp-like" evidence="1">
    <location>
        <begin position="31"/>
        <end position="130"/>
    </location>
</feature>
<sequence length="236" mass="24838">MKVLAVDTSTPSGSVALLDGDALVAEWTLLSARTHNRRLLDGVDRILAEAGWALEEVDVFAVTTGPGSFTGIRIGLSTMKAMAWALGKPLVGVGTLAALAAPFAVGSHAVCPVIDARKNEVYAALYRPDGTGGLLEERAPAVLAPEKIAAWMTEKTYLCGDGWSAYRDRFRNALGDWAVDPGAGFHTVRAGFVGRCALENMRAGAETDPMRVLPLYVRPSEAELHTTAASPSGASS</sequence>
<dbReference type="PANTHER" id="PTHR11735:SF11">
    <property type="entry name" value="TRNA THREONYLCARBAMOYLADENOSINE BIOSYNTHESIS PROTEIN TSAB"/>
    <property type="match status" value="1"/>
</dbReference>
<dbReference type="PANTHER" id="PTHR11735">
    <property type="entry name" value="TRNA N6-ADENOSINE THREONYLCARBAMOYLTRANSFERASE"/>
    <property type="match status" value="1"/>
</dbReference>
<dbReference type="GO" id="GO:0016740">
    <property type="term" value="F:transferase activity"/>
    <property type="evidence" value="ECO:0007669"/>
    <property type="project" value="UniProtKB-KW"/>
</dbReference>
<evidence type="ECO:0000313" key="2">
    <source>
        <dbReference type="EMBL" id="HFK97565.1"/>
    </source>
</evidence>
<dbReference type="GO" id="GO:0005829">
    <property type="term" value="C:cytosol"/>
    <property type="evidence" value="ECO:0007669"/>
    <property type="project" value="TreeGrafter"/>
</dbReference>
<dbReference type="CDD" id="cd24032">
    <property type="entry name" value="ASKHA_NBD_TsaB"/>
    <property type="match status" value="1"/>
</dbReference>
<name>A0A832A792_9BACT</name>
<gene>
    <name evidence="2" type="primary">tsaB</name>
    <name evidence="2" type="ORF">ENS06_09630</name>
</gene>
<dbReference type="GO" id="GO:0002949">
    <property type="term" value="P:tRNA threonylcarbamoyladenosine modification"/>
    <property type="evidence" value="ECO:0007669"/>
    <property type="project" value="InterPro"/>
</dbReference>
<dbReference type="InterPro" id="IPR043129">
    <property type="entry name" value="ATPase_NBD"/>
</dbReference>
<accession>A0A832A792</accession>
<dbReference type="Pfam" id="PF00814">
    <property type="entry name" value="TsaD"/>
    <property type="match status" value="1"/>
</dbReference>
<dbReference type="AlphaFoldDB" id="A0A832A792"/>
<keyword evidence="2" id="KW-0808">Transferase</keyword>
<organism evidence="2">
    <name type="scientific">Desulfacinum infernum</name>
    <dbReference type="NCBI Taxonomy" id="35837"/>
    <lineage>
        <taxon>Bacteria</taxon>
        <taxon>Pseudomonadati</taxon>
        <taxon>Thermodesulfobacteriota</taxon>
        <taxon>Syntrophobacteria</taxon>
        <taxon>Syntrophobacterales</taxon>
        <taxon>Syntrophobacteraceae</taxon>
        <taxon>Desulfacinum</taxon>
    </lineage>
</organism>
<dbReference type="SUPFAM" id="SSF53067">
    <property type="entry name" value="Actin-like ATPase domain"/>
    <property type="match status" value="2"/>
</dbReference>
<proteinExistence type="predicted"/>
<dbReference type="NCBIfam" id="TIGR03725">
    <property type="entry name" value="T6A_YeaZ"/>
    <property type="match status" value="1"/>
</dbReference>
<dbReference type="EMBL" id="DSTK01000027">
    <property type="protein sequence ID" value="HFK97565.1"/>
    <property type="molecule type" value="Genomic_DNA"/>
</dbReference>
<dbReference type="Gene3D" id="3.30.420.40">
    <property type="match status" value="2"/>
</dbReference>
<protein>
    <submittedName>
        <fullName evidence="2">tRNA (Adenosine(37)-N6)-threonylcarbamoyltransferase complex dimerization subunit type 1 TsaB</fullName>
    </submittedName>
</protein>
<evidence type="ECO:0000259" key="1">
    <source>
        <dbReference type="Pfam" id="PF00814"/>
    </source>
</evidence>
<dbReference type="InterPro" id="IPR000905">
    <property type="entry name" value="Gcp-like_dom"/>
</dbReference>
<comment type="caution">
    <text evidence="2">The sequence shown here is derived from an EMBL/GenBank/DDBJ whole genome shotgun (WGS) entry which is preliminary data.</text>
</comment>